<evidence type="ECO:0000313" key="1">
    <source>
        <dbReference type="EMBL" id="DAF87387.1"/>
    </source>
</evidence>
<organism evidence="1">
    <name type="scientific">Siphoviridae sp. ctnPP24</name>
    <dbReference type="NCBI Taxonomy" id="2825662"/>
    <lineage>
        <taxon>Viruses</taxon>
        <taxon>Duplodnaviria</taxon>
        <taxon>Heunggongvirae</taxon>
        <taxon>Uroviricota</taxon>
        <taxon>Caudoviricetes</taxon>
    </lineage>
</organism>
<accession>A0A8S5TYX6</accession>
<dbReference type="EMBL" id="BK015962">
    <property type="protein sequence ID" value="DAF87387.1"/>
    <property type="molecule type" value="Genomic_DNA"/>
</dbReference>
<reference evidence="1" key="1">
    <citation type="journal article" date="2021" name="Proc. Natl. Acad. Sci. U.S.A.">
        <title>A Catalog of Tens of Thousands of Viruses from Human Metagenomes Reveals Hidden Associations with Chronic Diseases.</title>
        <authorList>
            <person name="Tisza M.J."/>
            <person name="Buck C.B."/>
        </authorList>
    </citation>
    <scope>NUCLEOTIDE SEQUENCE</scope>
    <source>
        <strain evidence="1">CtnPP24</strain>
    </source>
</reference>
<sequence>MCGRTVEIFDENRPIAIEVQNLDNANQTSGAGIGNIISNRQLNHCHPLPLRHLQSTHGLQSCIRLLPSHHTYQTRDNHSAQSQYEFHHRRKGRLLQSYWKYNRKRQNGQPNHQGVSCRQTKLGTDKGECRKRNAYLSSFSWLSLIILYNIKERRSTRK</sequence>
<protein>
    <submittedName>
        <fullName evidence="1">Uncharacterized protein</fullName>
    </submittedName>
</protein>
<name>A0A8S5TYX6_9CAUD</name>
<proteinExistence type="predicted"/>